<protein>
    <submittedName>
        <fullName evidence="2">Uncharacterized protein</fullName>
    </submittedName>
</protein>
<evidence type="ECO:0000313" key="2">
    <source>
        <dbReference type="EMBL" id="CAH2041279.1"/>
    </source>
</evidence>
<evidence type="ECO:0000256" key="1">
    <source>
        <dbReference type="SAM" id="MobiDB-lite"/>
    </source>
</evidence>
<dbReference type="EMBL" id="OW152825">
    <property type="protein sequence ID" value="CAH2041279.1"/>
    <property type="molecule type" value="Genomic_DNA"/>
</dbReference>
<feature type="region of interest" description="Disordered" evidence="1">
    <location>
        <begin position="1"/>
        <end position="21"/>
    </location>
</feature>
<feature type="region of interest" description="Disordered" evidence="1">
    <location>
        <begin position="86"/>
        <end position="108"/>
    </location>
</feature>
<organism evidence="2 3">
    <name type="scientific">Iphiclides podalirius</name>
    <name type="common">scarce swallowtail</name>
    <dbReference type="NCBI Taxonomy" id="110791"/>
    <lineage>
        <taxon>Eukaryota</taxon>
        <taxon>Metazoa</taxon>
        <taxon>Ecdysozoa</taxon>
        <taxon>Arthropoda</taxon>
        <taxon>Hexapoda</taxon>
        <taxon>Insecta</taxon>
        <taxon>Pterygota</taxon>
        <taxon>Neoptera</taxon>
        <taxon>Endopterygota</taxon>
        <taxon>Lepidoptera</taxon>
        <taxon>Glossata</taxon>
        <taxon>Ditrysia</taxon>
        <taxon>Papilionoidea</taxon>
        <taxon>Papilionidae</taxon>
        <taxon>Papilioninae</taxon>
        <taxon>Iphiclides</taxon>
    </lineage>
</organism>
<dbReference type="Proteomes" id="UP000837857">
    <property type="component" value="Chromosome 13"/>
</dbReference>
<feature type="non-terminal residue" evidence="2">
    <location>
        <position position="1"/>
    </location>
</feature>
<reference evidence="2" key="1">
    <citation type="submission" date="2022-03" db="EMBL/GenBank/DDBJ databases">
        <authorList>
            <person name="Martin H S."/>
        </authorList>
    </citation>
    <scope>NUCLEOTIDE SEQUENCE</scope>
</reference>
<proteinExistence type="predicted"/>
<sequence length="121" mass="12373">MIRARASPGGAVRAPGLGPVPPGTVWAVSGTVRTAPGKRRAHGIRGATAPAPNRTFDAVRCFDVAITTDGIHSAHSANFESKSRAAGVHDAAAASSRPSNVTCDGRGDKRKTNVLEVMTCG</sequence>
<name>A0ABN8HYH2_9NEOP</name>
<keyword evidence="3" id="KW-1185">Reference proteome</keyword>
<evidence type="ECO:0000313" key="3">
    <source>
        <dbReference type="Proteomes" id="UP000837857"/>
    </source>
</evidence>
<gene>
    <name evidence="2" type="ORF">IPOD504_LOCUS3050</name>
</gene>
<accession>A0ABN8HYH2</accession>